<keyword evidence="3 6" id="KW-0256">Endoplasmic reticulum</keyword>
<reference evidence="9" key="1">
    <citation type="submission" date="2016-05" db="EMBL/GenBank/DDBJ databases">
        <title>Comparative genomics of biotechnologically important yeasts.</title>
        <authorList>
            <consortium name="DOE Joint Genome Institute"/>
            <person name="Riley R."/>
            <person name="Haridas S."/>
            <person name="Wolfe K.H."/>
            <person name="Lopes M.R."/>
            <person name="Hittinger C.T."/>
            <person name="Goker M."/>
            <person name="Salamov A."/>
            <person name="Wisecaver J."/>
            <person name="Long T.M."/>
            <person name="Aerts A.L."/>
            <person name="Barry K."/>
            <person name="Choi C."/>
            <person name="Clum A."/>
            <person name="Coughlan A.Y."/>
            <person name="Deshpande S."/>
            <person name="Douglass A.P."/>
            <person name="Hanson S.J."/>
            <person name="Klenk H.-P."/>
            <person name="Labutti K."/>
            <person name="Lapidus A."/>
            <person name="Lindquist E."/>
            <person name="Lipzen A."/>
            <person name="Meier-Kolthoff J.P."/>
            <person name="Ohm R.A."/>
            <person name="Otillar R.P."/>
            <person name="Pangilinan J."/>
            <person name="Peng Y."/>
            <person name="Rokas A."/>
            <person name="Rosa C.A."/>
            <person name="Scheuner C."/>
            <person name="Sibirny A.A."/>
            <person name="Slot J.C."/>
            <person name="Stielow J.B."/>
            <person name="Sun H."/>
            <person name="Kurtzman C.P."/>
            <person name="Blackwell M."/>
            <person name="Grigoriev I.V."/>
            <person name="Jeffries T.W."/>
        </authorList>
    </citation>
    <scope>NUCLEOTIDE SEQUENCE [LARGE SCALE GENOMIC DNA]</scope>
    <source>
        <strain evidence="9">NRRL Y-12698</strain>
    </source>
</reference>
<comment type="subcellular location">
    <subcellularLocation>
        <location evidence="1 6">Endoplasmic reticulum membrane</location>
        <topology evidence="1 6">Multi-pass membrane protein</topology>
    </subcellularLocation>
</comment>
<evidence type="ECO:0000256" key="2">
    <source>
        <dbReference type="ARBA" id="ARBA00022692"/>
    </source>
</evidence>
<dbReference type="AlphaFoldDB" id="A0A1E3QZB4"/>
<dbReference type="InterPro" id="IPR003388">
    <property type="entry name" value="Reticulon"/>
</dbReference>
<dbReference type="EMBL" id="KV454426">
    <property type="protein sequence ID" value="ODQ82422.1"/>
    <property type="molecule type" value="Genomic_DNA"/>
</dbReference>
<gene>
    <name evidence="8" type="ORF">BABINDRAFT_169747</name>
</gene>
<feature type="domain" description="Reticulon" evidence="7">
    <location>
        <begin position="12"/>
        <end position="232"/>
    </location>
</feature>
<feature type="transmembrane region" description="Helical" evidence="6">
    <location>
        <begin position="138"/>
        <end position="159"/>
    </location>
</feature>
<evidence type="ECO:0000259" key="7">
    <source>
        <dbReference type="PROSITE" id="PS50845"/>
    </source>
</evidence>
<dbReference type="GO" id="GO:0005789">
    <property type="term" value="C:endoplasmic reticulum membrane"/>
    <property type="evidence" value="ECO:0007669"/>
    <property type="project" value="UniProtKB-SubCell"/>
</dbReference>
<evidence type="ECO:0000256" key="4">
    <source>
        <dbReference type="ARBA" id="ARBA00022989"/>
    </source>
</evidence>
<evidence type="ECO:0000256" key="3">
    <source>
        <dbReference type="ARBA" id="ARBA00022824"/>
    </source>
</evidence>
<protein>
    <recommendedName>
        <fullName evidence="6">Reticulon-like protein</fullName>
    </recommendedName>
</protein>
<keyword evidence="4 6" id="KW-1133">Transmembrane helix</keyword>
<dbReference type="STRING" id="984486.A0A1E3QZB4"/>
<evidence type="ECO:0000256" key="5">
    <source>
        <dbReference type="ARBA" id="ARBA00023136"/>
    </source>
</evidence>
<keyword evidence="9" id="KW-1185">Reference proteome</keyword>
<keyword evidence="2 6" id="KW-0812">Transmembrane</keyword>
<feature type="transmembrane region" description="Helical" evidence="6">
    <location>
        <begin position="27"/>
        <end position="50"/>
    </location>
</feature>
<dbReference type="InterPro" id="IPR045064">
    <property type="entry name" value="Reticulon-like"/>
</dbReference>
<dbReference type="Pfam" id="PF02453">
    <property type="entry name" value="Reticulon"/>
    <property type="match status" value="1"/>
</dbReference>
<evidence type="ECO:0000256" key="1">
    <source>
        <dbReference type="ARBA" id="ARBA00004477"/>
    </source>
</evidence>
<evidence type="ECO:0000256" key="6">
    <source>
        <dbReference type="RuleBase" id="RU363132"/>
    </source>
</evidence>
<accession>A0A1E3QZB4</accession>
<sequence>MSTTTTPKACASCALLTWKNPAKTGPIFAALIAGLLATKYLNLVNIFFFVASYGLAASAAAEYAGKKVTGQGFVTKYVPQSVVKTSIARQFNDQYLPHIAVQLEKFETEAKKIVLGTNFECTIKTAVASYLLYKITSWFSLFTLALTAVVGAFTLPVIYESNKTEIDALVAKYYKVAHKQACDLAKTAQKSVKPHLKTVSEKLSPVTQFVQSKLPNHRTAGSTVADKKPIANEKIVVSPVVAEPVAVKTSGVEFPSVPSSIQEVKETVHEIQPEVQTPVHANLNEAVEAAKKDIYES</sequence>
<dbReference type="PROSITE" id="PS50845">
    <property type="entry name" value="RETICULON"/>
    <property type="match status" value="1"/>
</dbReference>
<organism evidence="8 9">
    <name type="scientific">Babjeviella inositovora NRRL Y-12698</name>
    <dbReference type="NCBI Taxonomy" id="984486"/>
    <lineage>
        <taxon>Eukaryota</taxon>
        <taxon>Fungi</taxon>
        <taxon>Dikarya</taxon>
        <taxon>Ascomycota</taxon>
        <taxon>Saccharomycotina</taxon>
        <taxon>Pichiomycetes</taxon>
        <taxon>Serinales incertae sedis</taxon>
        <taxon>Babjeviella</taxon>
    </lineage>
</organism>
<name>A0A1E3QZB4_9ASCO</name>
<dbReference type="OrthoDB" id="567788at2759"/>
<dbReference type="GO" id="GO:0009617">
    <property type="term" value="P:response to bacterium"/>
    <property type="evidence" value="ECO:0007669"/>
    <property type="project" value="InterPro"/>
</dbReference>
<dbReference type="PANTHER" id="PTHR10994">
    <property type="entry name" value="RETICULON"/>
    <property type="match status" value="1"/>
</dbReference>
<dbReference type="GeneID" id="30148540"/>
<proteinExistence type="predicted"/>
<evidence type="ECO:0000313" key="8">
    <source>
        <dbReference type="EMBL" id="ODQ82422.1"/>
    </source>
</evidence>
<dbReference type="PANTHER" id="PTHR10994:SF193">
    <property type="entry name" value="RETICULON-LIKE PROTEIN"/>
    <property type="match status" value="1"/>
</dbReference>
<dbReference type="RefSeq" id="XP_018987750.1">
    <property type="nucleotide sequence ID" value="XM_019130687.1"/>
</dbReference>
<dbReference type="Proteomes" id="UP000094336">
    <property type="component" value="Unassembled WGS sequence"/>
</dbReference>
<keyword evidence="5 6" id="KW-0472">Membrane</keyword>
<evidence type="ECO:0000313" key="9">
    <source>
        <dbReference type="Proteomes" id="UP000094336"/>
    </source>
</evidence>